<evidence type="ECO:0000256" key="9">
    <source>
        <dbReference type="ARBA" id="ARBA00029908"/>
    </source>
</evidence>
<dbReference type="InterPro" id="IPR002178">
    <property type="entry name" value="PTS_EIIA_type-2_dom"/>
</dbReference>
<dbReference type="PROSITE" id="PS00372">
    <property type="entry name" value="PTS_EIIA_TYPE_2_HIS"/>
    <property type="match status" value="1"/>
</dbReference>
<keyword evidence="6" id="KW-0808">Transferase</keyword>
<evidence type="ECO:0000256" key="1">
    <source>
        <dbReference type="ARBA" id="ARBA00002434"/>
    </source>
</evidence>
<dbReference type="CDD" id="cd00211">
    <property type="entry name" value="PTS_IIA_fru"/>
    <property type="match status" value="1"/>
</dbReference>
<evidence type="ECO:0000313" key="13">
    <source>
        <dbReference type="EMBL" id="OJG83012.1"/>
    </source>
</evidence>
<evidence type="ECO:0000313" key="14">
    <source>
        <dbReference type="Proteomes" id="UP000182152"/>
    </source>
</evidence>
<dbReference type="PROSITE" id="PS51094">
    <property type="entry name" value="PTS_EIIA_TYPE_2"/>
    <property type="match status" value="1"/>
</dbReference>
<keyword evidence="8" id="KW-0418">Kinase</keyword>
<evidence type="ECO:0000256" key="2">
    <source>
        <dbReference type="ARBA" id="ARBA00014783"/>
    </source>
</evidence>
<dbReference type="EMBL" id="JXLB01000006">
    <property type="protein sequence ID" value="OJG83012.1"/>
    <property type="molecule type" value="Genomic_DNA"/>
</dbReference>
<keyword evidence="3" id="KW-0813">Transport</keyword>
<dbReference type="STRING" id="150033.RV14_GL002015"/>
<organism evidence="13 14">
    <name type="scientific">Enterococcus ratti</name>
    <dbReference type="NCBI Taxonomy" id="150033"/>
    <lineage>
        <taxon>Bacteria</taxon>
        <taxon>Bacillati</taxon>
        <taxon>Bacillota</taxon>
        <taxon>Bacilli</taxon>
        <taxon>Lactobacillales</taxon>
        <taxon>Enterococcaceae</taxon>
        <taxon>Enterococcus</taxon>
    </lineage>
</organism>
<evidence type="ECO:0000256" key="6">
    <source>
        <dbReference type="ARBA" id="ARBA00022679"/>
    </source>
</evidence>
<evidence type="ECO:0000256" key="10">
    <source>
        <dbReference type="ARBA" id="ARBA00030956"/>
    </source>
</evidence>
<reference evidence="13 14" key="1">
    <citation type="submission" date="2014-12" db="EMBL/GenBank/DDBJ databases">
        <title>Draft genome sequences of 29 type strains of Enterococci.</title>
        <authorList>
            <person name="Zhong Z."/>
            <person name="Sun Z."/>
            <person name="Liu W."/>
            <person name="Zhang W."/>
            <person name="Zhang H."/>
        </authorList>
    </citation>
    <scope>NUCLEOTIDE SEQUENCE [LARGE SCALE GENOMIC DNA]</scope>
    <source>
        <strain evidence="13 14">DSM 15687</strain>
    </source>
</reference>
<comment type="function">
    <text evidence="1">The phosphoenolpyruvate-dependent sugar phosphotransferase system (sugar PTS), a major carbohydrate active transport system, catalyzes the phosphorylation of incoming sugar substrates concomitantly with their translocation across the cell membrane. The enzyme II CmtAB PTS system is involved in D-mannitol transport.</text>
</comment>
<dbReference type="Pfam" id="PF00359">
    <property type="entry name" value="PTS_EIIA_2"/>
    <property type="match status" value="1"/>
</dbReference>
<dbReference type="SUPFAM" id="SSF55804">
    <property type="entry name" value="Phoshotransferase/anion transport protein"/>
    <property type="match status" value="1"/>
</dbReference>
<sequence>MLVIEKENIWLNQSFKNWEAALNTVGLFLLERGCIREPYIQAMIDRQQLMSVYIGNFVALPHAKAGDEFILKEGVFLIQVPDGVNFGTVDEPKIATLLFIVVMKKQQQLTVLQELSFLCADIDQVMALSDAQTIEEVEELIKRAEIF</sequence>
<keyword evidence="5" id="KW-0762">Sugar transport</keyword>
<evidence type="ECO:0000256" key="5">
    <source>
        <dbReference type="ARBA" id="ARBA00022597"/>
    </source>
</evidence>
<dbReference type="GO" id="GO:0009401">
    <property type="term" value="P:phosphoenolpyruvate-dependent sugar phosphotransferase system"/>
    <property type="evidence" value="ECO:0007669"/>
    <property type="project" value="UniProtKB-KW"/>
</dbReference>
<dbReference type="AlphaFoldDB" id="A0A1L8WQB6"/>
<feature type="domain" description="PTS EIIA type-2" evidence="12">
    <location>
        <begin position="2"/>
        <end position="144"/>
    </location>
</feature>
<dbReference type="Gene3D" id="3.40.930.10">
    <property type="entry name" value="Mannitol-specific EII, Chain A"/>
    <property type="match status" value="1"/>
</dbReference>
<dbReference type="Proteomes" id="UP000182152">
    <property type="component" value="Unassembled WGS sequence"/>
</dbReference>
<evidence type="ECO:0000256" key="8">
    <source>
        <dbReference type="ARBA" id="ARBA00022777"/>
    </source>
</evidence>
<dbReference type="InterPro" id="IPR016152">
    <property type="entry name" value="PTrfase/Anion_transptr"/>
</dbReference>
<dbReference type="GO" id="GO:0090563">
    <property type="term" value="F:protein-phosphocysteine-sugar phosphotransferase activity"/>
    <property type="evidence" value="ECO:0007669"/>
    <property type="project" value="TreeGrafter"/>
</dbReference>
<keyword evidence="7" id="KW-0598">Phosphotransferase system</keyword>
<dbReference type="PANTHER" id="PTHR30181:SF2">
    <property type="entry name" value="PTS SYSTEM MANNITOL-SPECIFIC EIICBA COMPONENT"/>
    <property type="match status" value="1"/>
</dbReference>
<dbReference type="PANTHER" id="PTHR30181">
    <property type="entry name" value="MANNITOL PERMEASE IIC COMPONENT"/>
    <property type="match status" value="1"/>
</dbReference>
<gene>
    <name evidence="13" type="ORF">RV14_GL002015</name>
</gene>
<dbReference type="OrthoDB" id="1640042at2"/>
<dbReference type="RefSeq" id="WP_071855040.1">
    <property type="nucleotide sequence ID" value="NZ_JBCLRY010000002.1"/>
</dbReference>
<name>A0A1L8WQB6_9ENTE</name>
<evidence type="ECO:0000256" key="4">
    <source>
        <dbReference type="ARBA" id="ARBA00022553"/>
    </source>
</evidence>
<evidence type="ECO:0000256" key="7">
    <source>
        <dbReference type="ARBA" id="ARBA00022683"/>
    </source>
</evidence>
<evidence type="ECO:0000259" key="12">
    <source>
        <dbReference type="PROSITE" id="PS51094"/>
    </source>
</evidence>
<evidence type="ECO:0000256" key="3">
    <source>
        <dbReference type="ARBA" id="ARBA00022448"/>
    </source>
</evidence>
<keyword evidence="14" id="KW-1185">Reference proteome</keyword>
<evidence type="ECO:0000256" key="11">
    <source>
        <dbReference type="ARBA" id="ARBA00030962"/>
    </source>
</evidence>
<comment type="caution">
    <text evidence="13">The sequence shown here is derived from an EMBL/GenBank/DDBJ whole genome shotgun (WGS) entry which is preliminary data.</text>
</comment>
<accession>A0A1L8WQB6</accession>
<dbReference type="GO" id="GO:0005886">
    <property type="term" value="C:plasma membrane"/>
    <property type="evidence" value="ECO:0007669"/>
    <property type="project" value="TreeGrafter"/>
</dbReference>
<dbReference type="InterPro" id="IPR050893">
    <property type="entry name" value="Sugar_PTS"/>
</dbReference>
<proteinExistence type="predicted"/>
<dbReference type="GO" id="GO:0016301">
    <property type="term" value="F:kinase activity"/>
    <property type="evidence" value="ECO:0007669"/>
    <property type="project" value="UniProtKB-KW"/>
</dbReference>
<keyword evidence="4" id="KW-0597">Phosphoprotein</keyword>
<protein>
    <recommendedName>
        <fullName evidence="2">Mannitol-specific phosphotransferase enzyme IIA component</fullName>
    </recommendedName>
    <alternativeName>
        <fullName evidence="10">EIIA</fullName>
    </alternativeName>
    <alternativeName>
        <fullName evidence="11">EIII</fullName>
    </alternativeName>
    <alternativeName>
        <fullName evidence="9">PTS system mannitol-specific EIIA component</fullName>
    </alternativeName>
</protein>